<keyword evidence="6" id="KW-1015">Disulfide bond</keyword>
<proteinExistence type="inferred from homology"/>
<dbReference type="GO" id="GO:0006508">
    <property type="term" value="P:proteolysis"/>
    <property type="evidence" value="ECO:0007669"/>
    <property type="project" value="UniProtKB-KW"/>
</dbReference>
<comment type="caution">
    <text evidence="9">The sequence shown here is derived from an EMBL/GenBank/DDBJ whole genome shotgun (WGS) entry which is preliminary data.</text>
</comment>
<keyword evidence="4" id="KW-0378">Hydrolase</keyword>
<dbReference type="SUPFAM" id="SSF50630">
    <property type="entry name" value="Acid proteases"/>
    <property type="match status" value="1"/>
</dbReference>
<dbReference type="PRINTS" id="PR00792">
    <property type="entry name" value="PEPSIN"/>
</dbReference>
<evidence type="ECO:0000256" key="5">
    <source>
        <dbReference type="PIRSR" id="PIRSR601461-1"/>
    </source>
</evidence>
<feature type="active site" evidence="5">
    <location>
        <position position="76"/>
    </location>
</feature>
<evidence type="ECO:0000256" key="2">
    <source>
        <dbReference type="ARBA" id="ARBA00022670"/>
    </source>
</evidence>
<comment type="similarity">
    <text evidence="1">Belongs to the peptidase A1 family.</text>
</comment>
<evidence type="ECO:0000313" key="9">
    <source>
        <dbReference type="EMBL" id="CAG9331645.1"/>
    </source>
</evidence>
<evidence type="ECO:0000256" key="3">
    <source>
        <dbReference type="ARBA" id="ARBA00022750"/>
    </source>
</evidence>
<organism evidence="9 10">
    <name type="scientific">Blepharisma stoltei</name>
    <dbReference type="NCBI Taxonomy" id="1481888"/>
    <lineage>
        <taxon>Eukaryota</taxon>
        <taxon>Sar</taxon>
        <taxon>Alveolata</taxon>
        <taxon>Ciliophora</taxon>
        <taxon>Postciliodesmatophora</taxon>
        <taxon>Heterotrichea</taxon>
        <taxon>Heterotrichida</taxon>
        <taxon>Blepharismidae</taxon>
        <taxon>Blepharisma</taxon>
    </lineage>
</organism>
<sequence length="361" mass="39475">MKTLLLAVLIGSVLSMMTIPLHPVHETPEEKAKFIKSLKYFRSGAGPTGIPLTFNYEYYGLVQIGTPPQNFQVVFDTGSGNLWVPSSSCYSVSCTLHNTYNHSKSSTYVADGKKIYIGYAAASVAGFLSKDTVTWAGIKIPNITFGEMTSFGGTYWTTKRFDGVLGMGWIAAEKIPPVYMTMYSLGLINAYNFAIYLVPGTGVGSAITLGGYNTSYSKNDWNYIPLLNTENWQIPIDQITIGGQKVPINGMKAWIDSGTPHLVGDNPIIAQFNKMMPTVFANCSNLASLPTVVITMHGVDYPLNSSNYVYTVVNDGITTCETGWIGNSGLDNFIVLGDLFIQVYYTLFDMGNKQIGFATRI</sequence>
<accession>A0AAU9KCI0</accession>
<feature type="disulfide bond" evidence="6">
    <location>
        <begin position="89"/>
        <end position="94"/>
    </location>
</feature>
<keyword evidence="7" id="KW-0732">Signal</keyword>
<evidence type="ECO:0000313" key="10">
    <source>
        <dbReference type="Proteomes" id="UP001162131"/>
    </source>
</evidence>
<dbReference type="PROSITE" id="PS51767">
    <property type="entry name" value="PEPTIDASE_A1"/>
    <property type="match status" value="1"/>
</dbReference>
<reference evidence="9" key="1">
    <citation type="submission" date="2021-09" db="EMBL/GenBank/DDBJ databases">
        <authorList>
            <consortium name="AG Swart"/>
            <person name="Singh M."/>
            <person name="Singh A."/>
            <person name="Seah K."/>
            <person name="Emmerich C."/>
        </authorList>
    </citation>
    <scope>NUCLEOTIDE SEQUENCE</scope>
    <source>
        <strain evidence="9">ATCC30299</strain>
    </source>
</reference>
<dbReference type="InterPro" id="IPR021109">
    <property type="entry name" value="Peptidase_aspartic_dom_sf"/>
</dbReference>
<keyword evidence="10" id="KW-1185">Reference proteome</keyword>
<evidence type="ECO:0000256" key="6">
    <source>
        <dbReference type="PIRSR" id="PIRSR601461-2"/>
    </source>
</evidence>
<feature type="active site" evidence="5">
    <location>
        <position position="256"/>
    </location>
</feature>
<gene>
    <name evidence="9" type="ORF">BSTOLATCC_MIC53710</name>
</gene>
<keyword evidence="2" id="KW-0645">Protease</keyword>
<feature type="domain" description="Peptidase A1" evidence="8">
    <location>
        <begin position="58"/>
        <end position="358"/>
    </location>
</feature>
<dbReference type="InterPro" id="IPR033121">
    <property type="entry name" value="PEPTIDASE_A1"/>
</dbReference>
<evidence type="ECO:0000256" key="7">
    <source>
        <dbReference type="SAM" id="SignalP"/>
    </source>
</evidence>
<evidence type="ECO:0000259" key="8">
    <source>
        <dbReference type="PROSITE" id="PS51767"/>
    </source>
</evidence>
<dbReference type="FunFam" id="2.40.70.10:FF:000008">
    <property type="entry name" value="Cathepsin D"/>
    <property type="match status" value="1"/>
</dbReference>
<feature type="disulfide bond" evidence="6">
    <location>
        <begin position="283"/>
        <end position="320"/>
    </location>
</feature>
<dbReference type="PANTHER" id="PTHR47966">
    <property type="entry name" value="BETA-SITE APP-CLEAVING ENZYME, ISOFORM A-RELATED"/>
    <property type="match status" value="1"/>
</dbReference>
<dbReference type="AlphaFoldDB" id="A0AAU9KCI0"/>
<keyword evidence="3" id="KW-0064">Aspartyl protease</keyword>
<evidence type="ECO:0000256" key="4">
    <source>
        <dbReference type="ARBA" id="ARBA00022801"/>
    </source>
</evidence>
<dbReference type="EMBL" id="CAJZBQ010000053">
    <property type="protein sequence ID" value="CAG9331645.1"/>
    <property type="molecule type" value="Genomic_DNA"/>
</dbReference>
<protein>
    <recommendedName>
        <fullName evidence="8">Peptidase A1 domain-containing protein</fullName>
    </recommendedName>
</protein>
<dbReference type="GO" id="GO:0004190">
    <property type="term" value="F:aspartic-type endopeptidase activity"/>
    <property type="evidence" value="ECO:0007669"/>
    <property type="project" value="UniProtKB-KW"/>
</dbReference>
<name>A0AAU9KCI0_9CILI</name>
<evidence type="ECO:0000256" key="1">
    <source>
        <dbReference type="ARBA" id="ARBA00007447"/>
    </source>
</evidence>
<feature type="chain" id="PRO_5043672819" description="Peptidase A1 domain-containing protein" evidence="7">
    <location>
        <begin position="16"/>
        <end position="361"/>
    </location>
</feature>
<dbReference type="InterPro" id="IPR001461">
    <property type="entry name" value="Aspartic_peptidase_A1"/>
</dbReference>
<dbReference type="Gene3D" id="2.40.70.10">
    <property type="entry name" value="Acid Proteases"/>
    <property type="match status" value="2"/>
</dbReference>
<feature type="signal peptide" evidence="7">
    <location>
        <begin position="1"/>
        <end position="15"/>
    </location>
</feature>
<dbReference type="Pfam" id="PF00026">
    <property type="entry name" value="Asp"/>
    <property type="match status" value="1"/>
</dbReference>
<dbReference type="Proteomes" id="UP001162131">
    <property type="component" value="Unassembled WGS sequence"/>
</dbReference>
<dbReference type="PANTHER" id="PTHR47966:SF51">
    <property type="entry name" value="BETA-SITE APP-CLEAVING ENZYME, ISOFORM A-RELATED"/>
    <property type="match status" value="1"/>
</dbReference>